<dbReference type="PANTHER" id="PTHR30349:SF90">
    <property type="entry name" value="TYROSINE RECOMBINASE XERD"/>
    <property type="match status" value="1"/>
</dbReference>
<gene>
    <name evidence="11" type="primary">xerD</name>
    <name evidence="14" type="ORF">BTW10_00865</name>
</gene>
<dbReference type="Proteomes" id="UP000186806">
    <property type="component" value="Unassembled WGS sequence"/>
</dbReference>
<evidence type="ECO:0000256" key="9">
    <source>
        <dbReference type="ARBA" id="ARBA00023172"/>
    </source>
</evidence>
<dbReference type="STRING" id="223900.GCA_000821045_02171"/>
<dbReference type="InterPro" id="IPR010998">
    <property type="entry name" value="Integrase_recombinase_N"/>
</dbReference>
<dbReference type="InterPro" id="IPR002104">
    <property type="entry name" value="Integrase_catalytic"/>
</dbReference>
<dbReference type="InterPro" id="IPR023009">
    <property type="entry name" value="Tyrosine_recombinase_XerC/XerD"/>
</dbReference>
<dbReference type="GO" id="GO:0003677">
    <property type="term" value="F:DNA binding"/>
    <property type="evidence" value="ECO:0007669"/>
    <property type="project" value="UniProtKB-UniRule"/>
</dbReference>
<dbReference type="AlphaFoldDB" id="A0A1Q8THJ5"/>
<keyword evidence="6 11" id="KW-0159">Chromosome partition</keyword>
<dbReference type="NCBIfam" id="NF001399">
    <property type="entry name" value="PRK00283.1"/>
    <property type="match status" value="1"/>
</dbReference>
<keyword evidence="15" id="KW-1185">Reference proteome</keyword>
<accession>A0A1Q8THJ5</accession>
<dbReference type="CDD" id="cd00798">
    <property type="entry name" value="INT_XerDC_C"/>
    <property type="match status" value="1"/>
</dbReference>
<feature type="active site" description="O-(3'-phospho-DNA)-tyrosine intermediate" evidence="11">
    <location>
        <position position="276"/>
    </location>
</feature>
<evidence type="ECO:0000256" key="8">
    <source>
        <dbReference type="ARBA" id="ARBA00023125"/>
    </source>
</evidence>
<comment type="function">
    <text evidence="11">Site-specific tyrosine recombinase, which acts by catalyzing the cutting and rejoining of the recombining DNA molecules. The XerC-XerD complex is essential to convert dimers of the bacterial chromosome into monomers to permit their segregation at cell division. It also contributes to the segregational stability of plasmids.</text>
</comment>
<evidence type="ECO:0000256" key="2">
    <source>
        <dbReference type="ARBA" id="ARBA00010450"/>
    </source>
</evidence>
<evidence type="ECO:0000313" key="15">
    <source>
        <dbReference type="Proteomes" id="UP000186806"/>
    </source>
</evidence>
<dbReference type="Gene3D" id="1.10.443.10">
    <property type="entry name" value="Intergrase catalytic core"/>
    <property type="match status" value="1"/>
</dbReference>
<comment type="subunit">
    <text evidence="11">Forms a cyclic heterotetrameric complex composed of two molecules of XerC and two molecules of XerD.</text>
</comment>
<feature type="active site" evidence="11">
    <location>
        <position position="146"/>
    </location>
</feature>
<dbReference type="HAMAP" id="MF_01807">
    <property type="entry name" value="Recomb_XerD"/>
    <property type="match status" value="1"/>
</dbReference>
<proteinExistence type="inferred from homology"/>
<evidence type="ECO:0000256" key="4">
    <source>
        <dbReference type="ARBA" id="ARBA00022490"/>
    </source>
</evidence>
<evidence type="ECO:0000256" key="11">
    <source>
        <dbReference type="HAMAP-Rule" id="MF_01807"/>
    </source>
</evidence>
<dbReference type="Gene3D" id="1.10.150.130">
    <property type="match status" value="1"/>
</dbReference>
<protein>
    <recommendedName>
        <fullName evidence="3 11">Tyrosine recombinase XerD</fullName>
    </recommendedName>
</protein>
<evidence type="ECO:0000256" key="3">
    <source>
        <dbReference type="ARBA" id="ARBA00015810"/>
    </source>
</evidence>
<dbReference type="GO" id="GO:0007059">
    <property type="term" value="P:chromosome segregation"/>
    <property type="evidence" value="ECO:0007669"/>
    <property type="project" value="UniProtKB-UniRule"/>
</dbReference>
<evidence type="ECO:0000256" key="5">
    <source>
        <dbReference type="ARBA" id="ARBA00022618"/>
    </source>
</evidence>
<keyword evidence="7 11" id="KW-0229">DNA integration</keyword>
<dbReference type="GO" id="GO:0006313">
    <property type="term" value="P:DNA transposition"/>
    <property type="evidence" value="ECO:0007669"/>
    <property type="project" value="UniProtKB-UniRule"/>
</dbReference>
<dbReference type="PANTHER" id="PTHR30349">
    <property type="entry name" value="PHAGE INTEGRASE-RELATED"/>
    <property type="match status" value="1"/>
</dbReference>
<evidence type="ECO:0000259" key="12">
    <source>
        <dbReference type="PROSITE" id="PS51898"/>
    </source>
</evidence>
<dbReference type="Pfam" id="PF02899">
    <property type="entry name" value="Phage_int_SAM_1"/>
    <property type="match status" value="1"/>
</dbReference>
<dbReference type="SUPFAM" id="SSF56349">
    <property type="entry name" value="DNA breaking-rejoining enzymes"/>
    <property type="match status" value="1"/>
</dbReference>
<evidence type="ECO:0000259" key="13">
    <source>
        <dbReference type="PROSITE" id="PS51900"/>
    </source>
</evidence>
<dbReference type="GO" id="GO:0051301">
    <property type="term" value="P:cell division"/>
    <property type="evidence" value="ECO:0007669"/>
    <property type="project" value="UniProtKB-KW"/>
</dbReference>
<keyword evidence="5 11" id="KW-0132">Cell division</keyword>
<keyword evidence="9 11" id="KW-0233">DNA recombination</keyword>
<reference evidence="14 15" key="1">
    <citation type="submission" date="2016-12" db="EMBL/GenBank/DDBJ databases">
        <title>Draft genome sequences of strains Salinicola socius SMB35, Salinicola sp. MH3R3-1 and Chromohalobacter sp. SMB17 from the Verkhnekamsk potash mining region of Russia.</title>
        <authorList>
            <person name="Mavrodi D.V."/>
            <person name="Olsson B.E."/>
            <person name="Korsakova E.S."/>
            <person name="Pyankova A."/>
            <person name="Mavrodi O.V."/>
            <person name="Plotnikova E.G."/>
        </authorList>
    </citation>
    <scope>NUCLEOTIDE SEQUENCE [LARGE SCALE GENOMIC DNA]</scope>
    <source>
        <strain evidence="14 15">SMB17</strain>
    </source>
</reference>
<dbReference type="PROSITE" id="PS51898">
    <property type="entry name" value="TYR_RECOMBINASE"/>
    <property type="match status" value="1"/>
</dbReference>
<dbReference type="InterPro" id="IPR011010">
    <property type="entry name" value="DNA_brk_join_enz"/>
</dbReference>
<feature type="active site" evidence="11">
    <location>
        <position position="267"/>
    </location>
</feature>
<comment type="similarity">
    <text evidence="2 11">Belongs to the 'phage' integrase family. XerD subfamily.</text>
</comment>
<feature type="domain" description="Core-binding (CB)" evidence="13">
    <location>
        <begin position="1"/>
        <end position="85"/>
    </location>
</feature>
<dbReference type="RefSeq" id="WP_075367759.1">
    <property type="nucleotide sequence ID" value="NZ_MSDQ01000002.1"/>
</dbReference>
<dbReference type="InterPro" id="IPR004107">
    <property type="entry name" value="Integrase_SAM-like_N"/>
</dbReference>
<dbReference type="HAMAP" id="MF_01808">
    <property type="entry name" value="Recomb_XerC_XerD"/>
    <property type="match status" value="1"/>
</dbReference>
<feature type="active site" evidence="11">
    <location>
        <position position="170"/>
    </location>
</feature>
<dbReference type="EMBL" id="MSDQ01000002">
    <property type="protein sequence ID" value="OLO13161.1"/>
    <property type="molecule type" value="Genomic_DNA"/>
</dbReference>
<keyword evidence="10 11" id="KW-0131">Cell cycle</keyword>
<keyword evidence="8 11" id="KW-0238">DNA-binding</keyword>
<dbReference type="InterPro" id="IPR013762">
    <property type="entry name" value="Integrase-like_cat_sf"/>
</dbReference>
<keyword evidence="4 11" id="KW-0963">Cytoplasm</keyword>
<dbReference type="InterPro" id="IPR050090">
    <property type="entry name" value="Tyrosine_recombinase_XerCD"/>
</dbReference>
<name>A0A1Q8THJ5_9GAMM</name>
<dbReference type="InterPro" id="IPR011932">
    <property type="entry name" value="Recomb_XerD"/>
</dbReference>
<comment type="caution">
    <text evidence="14">The sequence shown here is derived from an EMBL/GenBank/DDBJ whole genome shotgun (WGS) entry which is preliminary data.</text>
</comment>
<dbReference type="SUPFAM" id="SSF47823">
    <property type="entry name" value="lambda integrase-like, N-terminal domain"/>
    <property type="match status" value="1"/>
</dbReference>
<evidence type="ECO:0000256" key="7">
    <source>
        <dbReference type="ARBA" id="ARBA00022908"/>
    </source>
</evidence>
<dbReference type="NCBIfam" id="TIGR02225">
    <property type="entry name" value="recomb_XerD"/>
    <property type="match status" value="1"/>
</dbReference>
<dbReference type="Pfam" id="PF00589">
    <property type="entry name" value="Phage_integrase"/>
    <property type="match status" value="1"/>
</dbReference>
<sequence>MDDLEWRDAFIDGLWLERGLSRHTLDAYRRDLDAWLAHLTSRSERLLAPGDNALEAFLAARREHYHPRSVARLLSCLRRFYRWALAEGHIAHDPLAEARAPKAIAKLPNTLDETEVERLLEAPDADTPLGLRDRTMLEVLYGCGLRVSELVGLTVDAVNLRQGVLRVLGKGDKERLVPLGEEAAAWLERYLRQGRGGLMNDPTRPALFPGRHDGFMTRQTFWHRIKRHAVAAGIDKPLSPHTLRHAFATHLLNHGANLRVVQLLLGHSDLSTTQIYTQVAQARLEALHAQHHPRG</sequence>
<comment type="subcellular location">
    <subcellularLocation>
        <location evidence="1 11">Cytoplasm</location>
    </subcellularLocation>
</comment>
<evidence type="ECO:0000256" key="10">
    <source>
        <dbReference type="ARBA" id="ARBA00023306"/>
    </source>
</evidence>
<feature type="active site" evidence="11">
    <location>
        <position position="241"/>
    </location>
</feature>
<dbReference type="InterPro" id="IPR044068">
    <property type="entry name" value="CB"/>
</dbReference>
<evidence type="ECO:0000256" key="1">
    <source>
        <dbReference type="ARBA" id="ARBA00004496"/>
    </source>
</evidence>
<dbReference type="GO" id="GO:0009037">
    <property type="term" value="F:tyrosine-based site-specific recombinase activity"/>
    <property type="evidence" value="ECO:0007669"/>
    <property type="project" value="UniProtKB-UniRule"/>
</dbReference>
<evidence type="ECO:0000313" key="14">
    <source>
        <dbReference type="EMBL" id="OLO13161.1"/>
    </source>
</evidence>
<dbReference type="PROSITE" id="PS51900">
    <property type="entry name" value="CB"/>
    <property type="match status" value="1"/>
</dbReference>
<organism evidence="14 15">
    <name type="scientific">Chromohalobacter japonicus</name>
    <dbReference type="NCBI Taxonomy" id="223900"/>
    <lineage>
        <taxon>Bacteria</taxon>
        <taxon>Pseudomonadati</taxon>
        <taxon>Pseudomonadota</taxon>
        <taxon>Gammaproteobacteria</taxon>
        <taxon>Oceanospirillales</taxon>
        <taxon>Halomonadaceae</taxon>
        <taxon>Chromohalobacter</taxon>
    </lineage>
</organism>
<feature type="active site" evidence="11">
    <location>
        <position position="244"/>
    </location>
</feature>
<evidence type="ECO:0000256" key="6">
    <source>
        <dbReference type="ARBA" id="ARBA00022829"/>
    </source>
</evidence>
<dbReference type="GO" id="GO:0005737">
    <property type="term" value="C:cytoplasm"/>
    <property type="evidence" value="ECO:0007669"/>
    <property type="project" value="UniProtKB-SubCell"/>
</dbReference>
<feature type="domain" description="Tyr recombinase" evidence="12">
    <location>
        <begin position="106"/>
        <end position="289"/>
    </location>
</feature>